<dbReference type="PANTHER" id="PTHR31169">
    <property type="entry name" value="OS05G0300700 PROTEIN"/>
    <property type="match status" value="1"/>
</dbReference>
<evidence type="ECO:0000259" key="11">
    <source>
        <dbReference type="Pfam" id="PF10497"/>
    </source>
</evidence>
<feature type="compositionally biased region" description="Polar residues" evidence="10">
    <location>
        <begin position="236"/>
        <end position="248"/>
    </location>
</feature>
<keyword evidence="13" id="KW-1185">Reference proteome</keyword>
<evidence type="ECO:0000313" key="12">
    <source>
        <dbReference type="EMBL" id="GAX72821.1"/>
    </source>
</evidence>
<name>A0A250WPU5_9CHLO</name>
<dbReference type="GO" id="GO:0005634">
    <property type="term" value="C:nucleus"/>
    <property type="evidence" value="ECO:0007669"/>
    <property type="project" value="UniProtKB-SubCell"/>
</dbReference>
<organism evidence="12 13">
    <name type="scientific">Chlamydomonas eustigma</name>
    <dbReference type="NCBI Taxonomy" id="1157962"/>
    <lineage>
        <taxon>Eukaryota</taxon>
        <taxon>Viridiplantae</taxon>
        <taxon>Chlorophyta</taxon>
        <taxon>core chlorophytes</taxon>
        <taxon>Chlorophyceae</taxon>
        <taxon>CS clade</taxon>
        <taxon>Chlamydomonadales</taxon>
        <taxon>Chlamydomonadaceae</taxon>
        <taxon>Chlamydomonas</taxon>
    </lineage>
</organism>
<feature type="compositionally biased region" description="Polar residues" evidence="10">
    <location>
        <begin position="310"/>
        <end position="319"/>
    </location>
</feature>
<evidence type="ECO:0000313" key="13">
    <source>
        <dbReference type="Proteomes" id="UP000232323"/>
    </source>
</evidence>
<feature type="domain" description="Zinc-finger" evidence="11">
    <location>
        <begin position="95"/>
        <end position="200"/>
    </location>
</feature>
<evidence type="ECO:0000256" key="7">
    <source>
        <dbReference type="ARBA" id="ARBA00023015"/>
    </source>
</evidence>
<dbReference type="InterPro" id="IPR018866">
    <property type="entry name" value="Znf-4CXXC_R1"/>
</dbReference>
<comment type="subcellular location">
    <subcellularLocation>
        <location evidence="2">Cytoplasm</location>
    </subcellularLocation>
    <subcellularLocation>
        <location evidence="1">Nucleus</location>
    </subcellularLocation>
</comment>
<dbReference type="EMBL" id="BEGY01000001">
    <property type="protein sequence ID" value="GAX72821.1"/>
    <property type="molecule type" value="Genomic_DNA"/>
</dbReference>
<evidence type="ECO:0000256" key="1">
    <source>
        <dbReference type="ARBA" id="ARBA00004123"/>
    </source>
</evidence>
<feature type="compositionally biased region" description="Basic and acidic residues" evidence="10">
    <location>
        <begin position="249"/>
        <end position="266"/>
    </location>
</feature>
<proteinExistence type="predicted"/>
<feature type="region of interest" description="Disordered" evidence="10">
    <location>
        <begin position="233"/>
        <end position="367"/>
    </location>
</feature>
<accession>A0A250WPU5</accession>
<evidence type="ECO:0000256" key="2">
    <source>
        <dbReference type="ARBA" id="ARBA00004496"/>
    </source>
</evidence>
<dbReference type="Pfam" id="PF10497">
    <property type="entry name" value="zf-4CXXC_R1"/>
    <property type="match status" value="1"/>
</dbReference>
<sequence length="1880" mass="207746">MNAVTRSANDCNISASDSSFENAVKDAVDKAWRGVCPMGDCLRGILEANRGRQVKEEYSVRQLSAAMMFECKQRFPGESKELCAKVHGSPCNSGCVTCHFCRQKTTSVKAMCSNPSCKMIRMRGRSKEDYGWCGSCLSARFGENILEVMRPGIRYLCPVCRDICNCSSPDCYRGVRGLVTTGQLSYEAKSLGYKSAAHYLILTQLSREAYPPEDLRFRNWHRGDETAELRVAQRLQPPTHTLKGTLQSKSERRRAQLKEAAREQLHLIRKVLPPPPDDLLNLRHWGGGHDDGFSESEDESERRRHEKSAATRSQHSAVSSKVAEEGLVPNIHDVKAKGQPGGACHSENLRIKPPESGSKNHSDHGGHHRTVAAVVPCHNKVISLPPSDPGPYASREIPIAASLVGFGASLGLSEPSFHLSLQTEGAAVVTDKTSSHHALTLEGLKRSFEGGYEEDVGQYPSYLGQKQNGMRDQNRANLHVQPQHVQMMEVEGSLPLQEGVHVVSTDLETMREEPPHLNAVLPAPVGQNRRQQISAEGLQLNGGEAAEISGTDHRKQHTEGTIGMPSVGLPGLQPDASAGLHNPVAGLFGDMLRALRAQLKLGDCMRHEAADMGMVTWDVYSHDQAQVLGMWQQHREVILALVLSKLKSMSSTGPGLYAPEGLDFTFFRPHGREPRHQSILSLGQFHDAMVLLESLWRNVRPSELEEIILVLCKRSDDGHALFDFERCSPVSRGLFINTMLVFTRQLEAAWQAPLQRMVVHMMISTLHGCVEECQRLQDITHGSNHLTDVVQAVSVGCIRMASGDSAVQYANEKGELCPSDAGTRRSLLKDMHRAIQEICLILVKHLSAGTKAEHRLLLSKCMSLLLDPDTGLTRENLNEAFALTVGHLDFLSRNWDIVSRYAAAELSFGVQLPAAAAAAAVPSSQGGMPTAAPLATPPHNQSHNQSPLDASLDDLISFIELAVSAHYPRRNGLSAAGFSLAPSQSKVTKQRAEVALSAAYSILMRARRVNWMDLLLSKGPLYLYKPFSVNEFWKVAPIGQRKMTHRLLAKLLNQGRESAGSVTSWEEVPTLLLSHWLRACLDPDSSDPLRVLTHQLSLFPATRAWLEGPWQAVQALESTARVRGSKVGFTEYVEDLVEAVLKSVYSNSTSPGAGTFQLVKLLDLEGSKGRIGQSRMEYNKPNLLEVCQIRNRDLTVASSCTLSELMRWRHKAVRFLLATCQAVAPPVKAVKCSAYAKAALQTCGDMIVNSLHMLYTAEVDKLLTVADDGRNRIVEGHAVDLDFLRGLQCGSRESPVSLITHWLRTVACHANPADLIINPLDESKSWLVHITSCLAAMVTSVSRGQPGSEQHDRLLQEALSQYTTWDLQHSGGNTDSQWKILMLFVDLFSNLLIGRTSRSLSPQHDARLALNLLEWLNNLLNIPTMQRLDALRRILPRIVLASLESIVNSQLARPDSNEQHLTHAGTSVPATVSHLQSHQIRVHAAVLRLWSQIIKRVAAAAPQVLMHIEMGAQAPALGRIERADLHSEDDLSVLLRYMIQELVQDIEWCAHDYVQSLYQRSRANRPGSGAAFHTTGWLVPPPQGPRPHKCFPIHTALEFQFPFLDFTHQLHGLPTSWKTDLSMGRSKLDDEETTPPFGTKAAGLHAQTASLNTTVVRASTEGVPNLDLLSSAMVLLTSLACVETVSEWIHSSMSYVAWLTSGLKHNLQQEAAELEHLWVTTLGNIQSSKGWSWREDNLRASESLTHKEVARQVEMDIAWKGPDKRIFFNLTTTMRAADLQNGVLYLDIVAKDAHDLKGMVAIHGLGESACRLLALLMSGGRKAELGSKQEIKHVEVHIRNVKLVKNIRSFKALGFLGYVSSEPSEKKPNMSINFRHIHRL</sequence>
<evidence type="ECO:0000256" key="6">
    <source>
        <dbReference type="ARBA" id="ARBA00022843"/>
    </source>
</evidence>
<reference evidence="12 13" key="1">
    <citation type="submission" date="2017-08" db="EMBL/GenBank/DDBJ databases">
        <title>Acidophilic green algal genome provides insights into adaptation to an acidic environment.</title>
        <authorList>
            <person name="Hirooka S."/>
            <person name="Hirose Y."/>
            <person name="Kanesaki Y."/>
            <person name="Higuchi S."/>
            <person name="Fujiwara T."/>
            <person name="Onuma R."/>
            <person name="Era A."/>
            <person name="Ohbayashi R."/>
            <person name="Uzuka A."/>
            <person name="Nozaki H."/>
            <person name="Yoshikawa H."/>
            <person name="Miyagishima S.Y."/>
        </authorList>
    </citation>
    <scope>NUCLEOTIDE SEQUENCE [LARGE SCALE GENOMIC DNA]</scope>
    <source>
        <strain evidence="12 13">NIES-2499</strain>
    </source>
</reference>
<protein>
    <recommendedName>
        <fullName evidence="11">Zinc-finger domain-containing protein</fullName>
    </recommendedName>
</protein>
<comment type="caution">
    <text evidence="12">The sequence shown here is derived from an EMBL/GenBank/DDBJ whole genome shotgun (WGS) entry which is preliminary data.</text>
</comment>
<keyword evidence="9" id="KW-0539">Nucleus</keyword>
<dbReference type="GO" id="GO:0006355">
    <property type="term" value="P:regulation of DNA-templated transcription"/>
    <property type="evidence" value="ECO:0007669"/>
    <property type="project" value="InterPro"/>
</dbReference>
<keyword evidence="4" id="KW-1017">Isopeptide bond</keyword>
<dbReference type="STRING" id="1157962.A0A250WPU5"/>
<evidence type="ECO:0000256" key="4">
    <source>
        <dbReference type="ARBA" id="ARBA00022499"/>
    </source>
</evidence>
<dbReference type="OrthoDB" id="298344at2759"/>
<dbReference type="InterPro" id="IPR040221">
    <property type="entry name" value="CDCA7/CDA7L"/>
</dbReference>
<keyword evidence="6" id="KW-0832">Ubl conjugation</keyword>
<evidence type="ECO:0000256" key="10">
    <source>
        <dbReference type="SAM" id="MobiDB-lite"/>
    </source>
</evidence>
<evidence type="ECO:0000256" key="5">
    <source>
        <dbReference type="ARBA" id="ARBA00022553"/>
    </source>
</evidence>
<feature type="region of interest" description="Disordered" evidence="10">
    <location>
        <begin position="927"/>
        <end position="946"/>
    </location>
</feature>
<evidence type="ECO:0000256" key="9">
    <source>
        <dbReference type="ARBA" id="ARBA00023242"/>
    </source>
</evidence>
<evidence type="ECO:0000256" key="8">
    <source>
        <dbReference type="ARBA" id="ARBA00023163"/>
    </source>
</evidence>
<evidence type="ECO:0000256" key="3">
    <source>
        <dbReference type="ARBA" id="ARBA00022490"/>
    </source>
</evidence>
<dbReference type="Proteomes" id="UP000232323">
    <property type="component" value="Unassembled WGS sequence"/>
</dbReference>
<keyword evidence="8" id="KW-0804">Transcription</keyword>
<keyword evidence="3" id="KW-0963">Cytoplasm</keyword>
<keyword evidence="7" id="KW-0805">Transcription regulation</keyword>
<feature type="compositionally biased region" description="Basic and acidic residues" evidence="10">
    <location>
        <begin position="300"/>
        <end position="309"/>
    </location>
</feature>
<gene>
    <name evidence="12" type="ORF">CEUSTIGMA_g276.t1</name>
</gene>
<dbReference type="PANTHER" id="PTHR31169:SF34">
    <property type="entry name" value="ZINC-FINGER DOMAIN-CONTAINING PROTEIN"/>
    <property type="match status" value="1"/>
</dbReference>
<feature type="compositionally biased region" description="Basic and acidic residues" evidence="10">
    <location>
        <begin position="347"/>
        <end position="365"/>
    </location>
</feature>
<dbReference type="GO" id="GO:0005737">
    <property type="term" value="C:cytoplasm"/>
    <property type="evidence" value="ECO:0007669"/>
    <property type="project" value="UniProtKB-SubCell"/>
</dbReference>
<keyword evidence="5" id="KW-0597">Phosphoprotein</keyword>